<name>A0ABW7CD47_9CYAN</name>
<feature type="compositionally biased region" description="Basic and acidic residues" evidence="3">
    <location>
        <begin position="1"/>
        <end position="19"/>
    </location>
</feature>
<reference evidence="6" key="1">
    <citation type="journal article" date="2024" name="Algal Res.">
        <title>Biochemical, toxicological and genomic investigation of a high-biomass producing Limnothrix strain isolated from Italian shallow drinking water reservoir.</title>
        <authorList>
            <person name="Simonazzi M."/>
            <person name="Shishido T.K."/>
            <person name="Delbaje E."/>
            <person name="Wahlsten M."/>
            <person name="Fewer D.P."/>
            <person name="Sivonen K."/>
            <person name="Pezzolesi L."/>
            <person name="Pistocchi R."/>
        </authorList>
    </citation>
    <scope>NUCLEOTIDE SEQUENCE [LARGE SCALE GENOMIC DNA]</scope>
    <source>
        <strain evidence="6">LRLZ20PSL1</strain>
    </source>
</reference>
<proteinExistence type="predicted"/>
<evidence type="ECO:0000313" key="6">
    <source>
        <dbReference type="Proteomes" id="UP001604335"/>
    </source>
</evidence>
<accession>A0ABW7CD47</accession>
<evidence type="ECO:0000313" key="5">
    <source>
        <dbReference type="EMBL" id="MFG3818897.1"/>
    </source>
</evidence>
<dbReference type="PROSITE" id="PS51462">
    <property type="entry name" value="NUDIX"/>
    <property type="match status" value="1"/>
</dbReference>
<dbReference type="Gene3D" id="3.90.79.10">
    <property type="entry name" value="Nucleoside Triphosphate Pyrophosphohydrolase"/>
    <property type="match status" value="1"/>
</dbReference>
<dbReference type="PANTHER" id="PTHR43046">
    <property type="entry name" value="GDP-MANNOSE MANNOSYL HYDROLASE"/>
    <property type="match status" value="1"/>
</dbReference>
<dbReference type="InterPro" id="IPR015797">
    <property type="entry name" value="NUDIX_hydrolase-like_dom_sf"/>
</dbReference>
<comment type="cofactor">
    <cofactor evidence="1">
        <name>Mg(2+)</name>
        <dbReference type="ChEBI" id="CHEBI:18420"/>
    </cofactor>
</comment>
<dbReference type="PANTHER" id="PTHR43046:SF13">
    <property type="entry name" value="NUDIX HYDROLASE DOMAIN-CONTAINING PROTEIN"/>
    <property type="match status" value="1"/>
</dbReference>
<dbReference type="Pfam" id="PF00293">
    <property type="entry name" value="NUDIX"/>
    <property type="match status" value="1"/>
</dbReference>
<keyword evidence="2 5" id="KW-0378">Hydrolase</keyword>
<sequence>MEPAHYSERDLEQDSEPRGTRSPRPYLDAIAYGQALSALVITCVDLLFCEGDRRLLGFRRRPPRVGWWLVGGRMFPGESPQRTAIRKAKEEAGLEILPSQLQWIGVYSTEFAERSQPPAEEGLHSVNLTFAVRLTATQAAQVQLSEDEYSEWAWVRSSELPQWVTGQGPMDEALLAIGRACDQLSN</sequence>
<dbReference type="GO" id="GO:0016787">
    <property type="term" value="F:hydrolase activity"/>
    <property type="evidence" value="ECO:0007669"/>
    <property type="project" value="UniProtKB-KW"/>
</dbReference>
<evidence type="ECO:0000259" key="4">
    <source>
        <dbReference type="PROSITE" id="PS51462"/>
    </source>
</evidence>
<dbReference type="EMBL" id="JAZAQF010000086">
    <property type="protein sequence ID" value="MFG3818897.1"/>
    <property type="molecule type" value="Genomic_DNA"/>
</dbReference>
<dbReference type="Proteomes" id="UP001604335">
    <property type="component" value="Unassembled WGS sequence"/>
</dbReference>
<dbReference type="EC" id="3.6.-.-" evidence="5"/>
<dbReference type="RefSeq" id="WP_393014506.1">
    <property type="nucleotide sequence ID" value="NZ_JAZAQF010000086.1"/>
</dbReference>
<evidence type="ECO:0000256" key="1">
    <source>
        <dbReference type="ARBA" id="ARBA00001946"/>
    </source>
</evidence>
<feature type="domain" description="Nudix hydrolase" evidence="4">
    <location>
        <begin position="31"/>
        <end position="178"/>
    </location>
</feature>
<organism evidence="5 6">
    <name type="scientific">Limnothrix redekei LRLZ20PSL1</name>
    <dbReference type="NCBI Taxonomy" id="3112953"/>
    <lineage>
        <taxon>Bacteria</taxon>
        <taxon>Bacillati</taxon>
        <taxon>Cyanobacteriota</taxon>
        <taxon>Cyanophyceae</taxon>
        <taxon>Pseudanabaenales</taxon>
        <taxon>Pseudanabaenaceae</taxon>
        <taxon>Limnothrix</taxon>
    </lineage>
</organism>
<feature type="region of interest" description="Disordered" evidence="3">
    <location>
        <begin position="1"/>
        <end position="23"/>
    </location>
</feature>
<evidence type="ECO:0000256" key="3">
    <source>
        <dbReference type="SAM" id="MobiDB-lite"/>
    </source>
</evidence>
<gene>
    <name evidence="5" type="ORF">VPK24_14730</name>
</gene>
<keyword evidence="6" id="KW-1185">Reference proteome</keyword>
<protein>
    <submittedName>
        <fullName evidence="5">NUDIX hydrolase</fullName>
        <ecNumber evidence="5">3.6.-.-</ecNumber>
    </submittedName>
</protein>
<dbReference type="SUPFAM" id="SSF55811">
    <property type="entry name" value="Nudix"/>
    <property type="match status" value="1"/>
</dbReference>
<dbReference type="InterPro" id="IPR000086">
    <property type="entry name" value="NUDIX_hydrolase_dom"/>
</dbReference>
<comment type="caution">
    <text evidence="5">The sequence shown here is derived from an EMBL/GenBank/DDBJ whole genome shotgun (WGS) entry which is preliminary data.</text>
</comment>
<evidence type="ECO:0000256" key="2">
    <source>
        <dbReference type="ARBA" id="ARBA00022801"/>
    </source>
</evidence>